<sequence length="204" mass="21279">MTDPEDPAGARTRILDAATTLFAAHGFDGTSTARIARVASVPKGLLFYYFPTKSDILSALLAEGLGVPAIDPTSLSVPGDPVRALINVGERILRNHAASGVLREIIWHESHTRPEVGAALTRYRQALHATIEQVLSASLTAHVGSAALRAAAAAWGATITARPLDSGRPDAPPGGYLLHSAESLRSIAELLCAGLVAPHISTLS</sequence>
<dbReference type="PROSITE" id="PS50977">
    <property type="entry name" value="HTH_TETR_2"/>
    <property type="match status" value="1"/>
</dbReference>
<keyword evidence="1 2" id="KW-0238">DNA-binding</keyword>
<comment type="caution">
    <text evidence="4">The sequence shown here is derived from an EMBL/GenBank/DDBJ whole genome shotgun (WGS) entry which is preliminary data.</text>
</comment>
<dbReference type="RefSeq" id="WP_344784601.1">
    <property type="nucleotide sequence ID" value="NZ_BAABAF010000009.1"/>
</dbReference>
<dbReference type="PANTHER" id="PTHR30055">
    <property type="entry name" value="HTH-TYPE TRANSCRIPTIONAL REGULATOR RUTR"/>
    <property type="match status" value="1"/>
</dbReference>
<dbReference type="Proteomes" id="UP001500540">
    <property type="component" value="Unassembled WGS sequence"/>
</dbReference>
<protein>
    <recommendedName>
        <fullName evidence="3">HTH tetR-type domain-containing protein</fullName>
    </recommendedName>
</protein>
<gene>
    <name evidence="4" type="ORF">GCM10022240_27550</name>
</gene>
<accession>A0ABP7GVC5</accession>
<dbReference type="InterPro" id="IPR050109">
    <property type="entry name" value="HTH-type_TetR-like_transc_reg"/>
</dbReference>
<proteinExistence type="predicted"/>
<feature type="domain" description="HTH tetR-type" evidence="3">
    <location>
        <begin position="8"/>
        <end position="68"/>
    </location>
</feature>
<organism evidence="4 5">
    <name type="scientific">Microbacterium kribbense</name>
    <dbReference type="NCBI Taxonomy" id="433645"/>
    <lineage>
        <taxon>Bacteria</taxon>
        <taxon>Bacillati</taxon>
        <taxon>Actinomycetota</taxon>
        <taxon>Actinomycetes</taxon>
        <taxon>Micrococcales</taxon>
        <taxon>Microbacteriaceae</taxon>
        <taxon>Microbacterium</taxon>
    </lineage>
</organism>
<evidence type="ECO:0000256" key="2">
    <source>
        <dbReference type="PROSITE-ProRule" id="PRU00335"/>
    </source>
</evidence>
<dbReference type="PRINTS" id="PR00455">
    <property type="entry name" value="HTHTETR"/>
</dbReference>
<dbReference type="InterPro" id="IPR001647">
    <property type="entry name" value="HTH_TetR"/>
</dbReference>
<evidence type="ECO:0000313" key="4">
    <source>
        <dbReference type="EMBL" id="GAA3774240.1"/>
    </source>
</evidence>
<evidence type="ECO:0000259" key="3">
    <source>
        <dbReference type="PROSITE" id="PS50977"/>
    </source>
</evidence>
<evidence type="ECO:0000256" key="1">
    <source>
        <dbReference type="ARBA" id="ARBA00023125"/>
    </source>
</evidence>
<feature type="DNA-binding region" description="H-T-H motif" evidence="2">
    <location>
        <begin position="31"/>
        <end position="50"/>
    </location>
</feature>
<dbReference type="PANTHER" id="PTHR30055:SF226">
    <property type="entry name" value="HTH-TYPE TRANSCRIPTIONAL REGULATOR PKSA"/>
    <property type="match status" value="1"/>
</dbReference>
<dbReference type="EMBL" id="BAABAF010000009">
    <property type="protein sequence ID" value="GAA3774240.1"/>
    <property type="molecule type" value="Genomic_DNA"/>
</dbReference>
<name>A0ABP7GVC5_9MICO</name>
<dbReference type="SUPFAM" id="SSF46689">
    <property type="entry name" value="Homeodomain-like"/>
    <property type="match status" value="1"/>
</dbReference>
<evidence type="ECO:0000313" key="5">
    <source>
        <dbReference type="Proteomes" id="UP001500540"/>
    </source>
</evidence>
<dbReference type="Pfam" id="PF00440">
    <property type="entry name" value="TetR_N"/>
    <property type="match status" value="1"/>
</dbReference>
<reference evidence="5" key="1">
    <citation type="journal article" date="2019" name="Int. J. Syst. Evol. Microbiol.">
        <title>The Global Catalogue of Microorganisms (GCM) 10K type strain sequencing project: providing services to taxonomists for standard genome sequencing and annotation.</title>
        <authorList>
            <consortium name="The Broad Institute Genomics Platform"/>
            <consortium name="The Broad Institute Genome Sequencing Center for Infectious Disease"/>
            <person name="Wu L."/>
            <person name="Ma J."/>
        </authorList>
    </citation>
    <scope>NUCLEOTIDE SEQUENCE [LARGE SCALE GENOMIC DNA]</scope>
    <source>
        <strain evidence="5">JCM 16950</strain>
    </source>
</reference>
<dbReference type="Gene3D" id="1.10.357.10">
    <property type="entry name" value="Tetracycline Repressor, domain 2"/>
    <property type="match status" value="1"/>
</dbReference>
<keyword evidence="5" id="KW-1185">Reference proteome</keyword>
<dbReference type="InterPro" id="IPR009057">
    <property type="entry name" value="Homeodomain-like_sf"/>
</dbReference>